<accession>A0ABX0LLS9</accession>
<name>A0ABX0LLS9_9BURK</name>
<dbReference type="RefSeq" id="WP_167227002.1">
    <property type="nucleotide sequence ID" value="NZ_VUYU01000012.1"/>
</dbReference>
<keyword evidence="1" id="KW-0732">Signal</keyword>
<feature type="chain" id="PRO_5045617725" description="Rap1a immunity protein domain-containing protein" evidence="1">
    <location>
        <begin position="19"/>
        <end position="124"/>
    </location>
</feature>
<dbReference type="InterPro" id="IPR041238">
    <property type="entry name" value="Rap1a"/>
</dbReference>
<dbReference type="Gene3D" id="1.10.890.40">
    <property type="match status" value="1"/>
</dbReference>
<evidence type="ECO:0000259" key="2">
    <source>
        <dbReference type="Pfam" id="PF18602"/>
    </source>
</evidence>
<feature type="signal peptide" evidence="1">
    <location>
        <begin position="1"/>
        <end position="18"/>
    </location>
</feature>
<keyword evidence="4" id="KW-1185">Reference proteome</keyword>
<feature type="domain" description="Rap1a immunity protein" evidence="2">
    <location>
        <begin position="43"/>
        <end position="117"/>
    </location>
</feature>
<comment type="caution">
    <text evidence="3">The sequence shown here is derived from an EMBL/GenBank/DDBJ whole genome shotgun (WGS) entry which is preliminary data.</text>
</comment>
<proteinExistence type="predicted"/>
<protein>
    <recommendedName>
        <fullName evidence="2">Rap1a immunity protein domain-containing protein</fullName>
    </recommendedName>
</protein>
<dbReference type="Proteomes" id="UP000785613">
    <property type="component" value="Unassembled WGS sequence"/>
</dbReference>
<sequence>MKTIFLITALSLPLMSHGAPLSTAISGDKLIRQYLGDPSQRHTTPKGDAYVDRETARGYMDGVKDLTEGERWCDPRNAPPHEIHIDVVQAIAQLSADRRRTNAAVLVLETLSRLYPCKPNGGKS</sequence>
<evidence type="ECO:0000256" key="1">
    <source>
        <dbReference type="SAM" id="SignalP"/>
    </source>
</evidence>
<evidence type="ECO:0000313" key="4">
    <source>
        <dbReference type="Proteomes" id="UP000785613"/>
    </source>
</evidence>
<organism evidence="3 4">
    <name type="scientific">Massilia rubra</name>
    <dbReference type="NCBI Taxonomy" id="2607910"/>
    <lineage>
        <taxon>Bacteria</taxon>
        <taxon>Pseudomonadati</taxon>
        <taxon>Pseudomonadota</taxon>
        <taxon>Betaproteobacteria</taxon>
        <taxon>Burkholderiales</taxon>
        <taxon>Oxalobacteraceae</taxon>
        <taxon>Telluria group</taxon>
        <taxon>Massilia</taxon>
    </lineage>
</organism>
<gene>
    <name evidence="3" type="ORF">F0185_18845</name>
</gene>
<dbReference type="Pfam" id="PF18602">
    <property type="entry name" value="Rap1a"/>
    <property type="match status" value="1"/>
</dbReference>
<evidence type="ECO:0000313" key="3">
    <source>
        <dbReference type="EMBL" id="NHZ35624.1"/>
    </source>
</evidence>
<dbReference type="EMBL" id="VUYU01000012">
    <property type="protein sequence ID" value="NHZ35624.1"/>
    <property type="molecule type" value="Genomic_DNA"/>
</dbReference>
<reference evidence="3 4" key="1">
    <citation type="submission" date="2019-09" db="EMBL/GenBank/DDBJ databases">
        <title>Taxonomy of Antarctic Massilia spp.: description of Massilia rubra sp. nov., Massilia aquatica sp. nov., Massilia mucilaginosa sp. nov., Massilia frigida sp. nov. isolated from streams, lakes and regoliths.</title>
        <authorList>
            <person name="Holochova P."/>
            <person name="Sedlacek I."/>
            <person name="Kralova S."/>
            <person name="Maslanova I."/>
            <person name="Busse H.-J."/>
            <person name="Stankova E."/>
            <person name="Vrbovska V."/>
            <person name="Kovarovic V."/>
            <person name="Bartak M."/>
            <person name="Svec P."/>
            <person name="Pantucek R."/>
        </authorList>
    </citation>
    <scope>NUCLEOTIDE SEQUENCE [LARGE SCALE GENOMIC DNA]</scope>
    <source>
        <strain evidence="3 4">CCM 8692</strain>
    </source>
</reference>